<dbReference type="HOGENOM" id="CLU_2277960_0_0_1"/>
<evidence type="ECO:0000256" key="1">
    <source>
        <dbReference type="SAM" id="SignalP"/>
    </source>
</evidence>
<name>B0D857_LACBS</name>
<feature type="signal peptide" evidence="1">
    <location>
        <begin position="1"/>
        <end position="16"/>
    </location>
</feature>
<accession>B0D857</accession>
<keyword evidence="3" id="KW-1185">Reference proteome</keyword>
<dbReference type="KEGG" id="lbc:LACBIDRAFT_296725"/>
<dbReference type="AlphaFoldDB" id="B0D857"/>
<sequence length="102" mass="11344">MPVEAFGFLILRTILTLDCYVDRGSPFCDKSRAFLDEVQQWGACASESSSFEPLPSTSLFRLVLNATGPGLMHHGLLSSNNSHTYHSLYPFHVVRQSDIIPT</sequence>
<dbReference type="GeneID" id="6075978"/>
<feature type="chain" id="PRO_5002748533" evidence="1">
    <location>
        <begin position="17"/>
        <end position="102"/>
    </location>
</feature>
<gene>
    <name evidence="2" type="ORF">LACBIDRAFT_296725</name>
</gene>
<dbReference type="Proteomes" id="UP000001194">
    <property type="component" value="Unassembled WGS sequence"/>
</dbReference>
<protein>
    <submittedName>
        <fullName evidence="2">Predicted protein</fullName>
    </submittedName>
</protein>
<organism evidence="3">
    <name type="scientific">Laccaria bicolor (strain S238N-H82 / ATCC MYA-4686)</name>
    <name type="common">Bicoloured deceiver</name>
    <name type="synonym">Laccaria laccata var. bicolor</name>
    <dbReference type="NCBI Taxonomy" id="486041"/>
    <lineage>
        <taxon>Eukaryota</taxon>
        <taxon>Fungi</taxon>
        <taxon>Dikarya</taxon>
        <taxon>Basidiomycota</taxon>
        <taxon>Agaricomycotina</taxon>
        <taxon>Agaricomycetes</taxon>
        <taxon>Agaricomycetidae</taxon>
        <taxon>Agaricales</taxon>
        <taxon>Agaricineae</taxon>
        <taxon>Hydnangiaceae</taxon>
        <taxon>Laccaria</taxon>
    </lineage>
</organism>
<dbReference type="InParanoid" id="B0D857"/>
<evidence type="ECO:0000313" key="3">
    <source>
        <dbReference type="Proteomes" id="UP000001194"/>
    </source>
</evidence>
<evidence type="ECO:0000313" key="2">
    <source>
        <dbReference type="EMBL" id="EDR09020.1"/>
    </source>
</evidence>
<dbReference type="RefSeq" id="XP_001880333.1">
    <property type="nucleotide sequence ID" value="XM_001880298.1"/>
</dbReference>
<reference evidence="2 3" key="1">
    <citation type="journal article" date="2008" name="Nature">
        <title>The genome of Laccaria bicolor provides insights into mycorrhizal symbiosis.</title>
        <authorList>
            <person name="Martin F."/>
            <person name="Aerts A."/>
            <person name="Ahren D."/>
            <person name="Brun A."/>
            <person name="Danchin E.G.J."/>
            <person name="Duchaussoy F."/>
            <person name="Gibon J."/>
            <person name="Kohler A."/>
            <person name="Lindquist E."/>
            <person name="Pereda V."/>
            <person name="Salamov A."/>
            <person name="Shapiro H.J."/>
            <person name="Wuyts J."/>
            <person name="Blaudez D."/>
            <person name="Buee M."/>
            <person name="Brokstein P."/>
            <person name="Canbaeck B."/>
            <person name="Cohen D."/>
            <person name="Courty P.E."/>
            <person name="Coutinho P.M."/>
            <person name="Delaruelle C."/>
            <person name="Detter J.C."/>
            <person name="Deveau A."/>
            <person name="DiFazio S."/>
            <person name="Duplessis S."/>
            <person name="Fraissinet-Tachet L."/>
            <person name="Lucic E."/>
            <person name="Frey-Klett P."/>
            <person name="Fourrey C."/>
            <person name="Feussner I."/>
            <person name="Gay G."/>
            <person name="Grimwood J."/>
            <person name="Hoegger P.J."/>
            <person name="Jain P."/>
            <person name="Kilaru S."/>
            <person name="Labbe J."/>
            <person name="Lin Y.C."/>
            <person name="Legue V."/>
            <person name="Le Tacon F."/>
            <person name="Marmeisse R."/>
            <person name="Melayah D."/>
            <person name="Montanini B."/>
            <person name="Muratet M."/>
            <person name="Nehls U."/>
            <person name="Niculita-Hirzel H."/>
            <person name="Oudot-Le Secq M.P."/>
            <person name="Peter M."/>
            <person name="Quesneville H."/>
            <person name="Rajashekar B."/>
            <person name="Reich M."/>
            <person name="Rouhier N."/>
            <person name="Schmutz J."/>
            <person name="Yin T."/>
            <person name="Chalot M."/>
            <person name="Henrissat B."/>
            <person name="Kuees U."/>
            <person name="Lucas S."/>
            <person name="Van de Peer Y."/>
            <person name="Podila G.K."/>
            <person name="Polle A."/>
            <person name="Pukkila P.J."/>
            <person name="Richardson P.M."/>
            <person name="Rouze P."/>
            <person name="Sanders I.R."/>
            <person name="Stajich J.E."/>
            <person name="Tunlid A."/>
            <person name="Tuskan G."/>
            <person name="Grigoriev I.V."/>
        </authorList>
    </citation>
    <scope>NUCLEOTIDE SEQUENCE [LARGE SCALE GENOMIC DNA]</scope>
    <source>
        <strain evidence="3">S238N-H82 / ATCC MYA-4686</strain>
    </source>
</reference>
<proteinExistence type="predicted"/>
<dbReference type="EMBL" id="DS547100">
    <property type="protein sequence ID" value="EDR09020.1"/>
    <property type="molecule type" value="Genomic_DNA"/>
</dbReference>
<keyword evidence="1" id="KW-0732">Signal</keyword>